<name>A0ABU6UPC0_9FABA</name>
<feature type="compositionally biased region" description="Gly residues" evidence="1">
    <location>
        <begin position="103"/>
        <end position="116"/>
    </location>
</feature>
<feature type="region of interest" description="Disordered" evidence="1">
    <location>
        <begin position="91"/>
        <end position="116"/>
    </location>
</feature>
<organism evidence="2 3">
    <name type="scientific">Stylosanthes scabra</name>
    <dbReference type="NCBI Taxonomy" id="79078"/>
    <lineage>
        <taxon>Eukaryota</taxon>
        <taxon>Viridiplantae</taxon>
        <taxon>Streptophyta</taxon>
        <taxon>Embryophyta</taxon>
        <taxon>Tracheophyta</taxon>
        <taxon>Spermatophyta</taxon>
        <taxon>Magnoliopsida</taxon>
        <taxon>eudicotyledons</taxon>
        <taxon>Gunneridae</taxon>
        <taxon>Pentapetalae</taxon>
        <taxon>rosids</taxon>
        <taxon>fabids</taxon>
        <taxon>Fabales</taxon>
        <taxon>Fabaceae</taxon>
        <taxon>Papilionoideae</taxon>
        <taxon>50 kb inversion clade</taxon>
        <taxon>dalbergioids sensu lato</taxon>
        <taxon>Dalbergieae</taxon>
        <taxon>Pterocarpus clade</taxon>
        <taxon>Stylosanthes</taxon>
    </lineage>
</organism>
<keyword evidence="3" id="KW-1185">Reference proteome</keyword>
<evidence type="ECO:0008006" key="4">
    <source>
        <dbReference type="Google" id="ProtNLM"/>
    </source>
</evidence>
<dbReference type="Proteomes" id="UP001341840">
    <property type="component" value="Unassembled WGS sequence"/>
</dbReference>
<sequence>MLQSPPMPRSASTLLPSSRFVACLTLGPLCAAHLSPSLPLRDGALNIARKRRRRGSLTQLHTPILLRWGLSCLWHVELFGNVGDANWASDVTEARRERDKEGGGGGGGSGVGFGVGGWVF</sequence>
<feature type="compositionally biased region" description="Basic and acidic residues" evidence="1">
    <location>
        <begin position="92"/>
        <end position="102"/>
    </location>
</feature>
<comment type="caution">
    <text evidence="2">The sequence shown here is derived from an EMBL/GenBank/DDBJ whole genome shotgun (WGS) entry which is preliminary data.</text>
</comment>
<evidence type="ECO:0000313" key="2">
    <source>
        <dbReference type="EMBL" id="MED6161698.1"/>
    </source>
</evidence>
<gene>
    <name evidence="2" type="ORF">PIB30_063193</name>
</gene>
<dbReference type="EMBL" id="JASCZI010121427">
    <property type="protein sequence ID" value="MED6161698.1"/>
    <property type="molecule type" value="Genomic_DNA"/>
</dbReference>
<protein>
    <recommendedName>
        <fullName evidence="4">Secreted protein</fullName>
    </recommendedName>
</protein>
<evidence type="ECO:0000313" key="3">
    <source>
        <dbReference type="Proteomes" id="UP001341840"/>
    </source>
</evidence>
<reference evidence="2 3" key="1">
    <citation type="journal article" date="2023" name="Plants (Basel)">
        <title>Bridging the Gap: Combining Genomics and Transcriptomics Approaches to Understand Stylosanthes scabra, an Orphan Legume from the Brazilian Caatinga.</title>
        <authorList>
            <person name="Ferreira-Neto J.R.C."/>
            <person name="da Silva M.D."/>
            <person name="Binneck E."/>
            <person name="de Melo N.F."/>
            <person name="da Silva R.H."/>
            <person name="de Melo A.L.T.M."/>
            <person name="Pandolfi V."/>
            <person name="Bustamante F.O."/>
            <person name="Brasileiro-Vidal A.C."/>
            <person name="Benko-Iseppon A.M."/>
        </authorList>
    </citation>
    <scope>NUCLEOTIDE SEQUENCE [LARGE SCALE GENOMIC DNA]</scope>
    <source>
        <tissue evidence="2">Leaves</tissue>
    </source>
</reference>
<proteinExistence type="predicted"/>
<evidence type="ECO:0000256" key="1">
    <source>
        <dbReference type="SAM" id="MobiDB-lite"/>
    </source>
</evidence>
<accession>A0ABU6UPC0</accession>